<protein>
    <submittedName>
        <fullName evidence="1">Expressed protein</fullName>
    </submittedName>
</protein>
<organism evidence="1 2">
    <name type="scientific">Phakopsora pachyrhizi</name>
    <name type="common">Asian soybean rust disease fungus</name>
    <dbReference type="NCBI Taxonomy" id="170000"/>
    <lineage>
        <taxon>Eukaryota</taxon>
        <taxon>Fungi</taxon>
        <taxon>Dikarya</taxon>
        <taxon>Basidiomycota</taxon>
        <taxon>Pucciniomycotina</taxon>
        <taxon>Pucciniomycetes</taxon>
        <taxon>Pucciniales</taxon>
        <taxon>Phakopsoraceae</taxon>
        <taxon>Phakopsora</taxon>
    </lineage>
</organism>
<dbReference type="AlphaFoldDB" id="A0AAV0AXP1"/>
<accession>A0AAV0AXP1</accession>
<gene>
    <name evidence="1" type="ORF">PPACK8108_LOCUS10079</name>
</gene>
<feature type="non-terminal residue" evidence="1">
    <location>
        <position position="1"/>
    </location>
</feature>
<sequence length="175" mass="19157">KGNFMFPKNITKPFLNLRCTPNLRPYIETDDPRIGSVIVDAALTHYQIDGAVEISDGVQQLQVVIINTRTQKVITSGAVGVNTIGNVINFSLSDLGSPQEDSLEIICQAYSKNEWIAERNLEIDYLPEHKSKQVGGVVRINSESGTLMVLDKKSGQTKNLIPFGLVIFPLAVASS</sequence>
<keyword evidence="2" id="KW-1185">Reference proteome</keyword>
<name>A0AAV0AXP1_PHAPC</name>
<proteinExistence type="predicted"/>
<evidence type="ECO:0000313" key="2">
    <source>
        <dbReference type="Proteomes" id="UP001153365"/>
    </source>
</evidence>
<comment type="caution">
    <text evidence="1">The sequence shown here is derived from an EMBL/GenBank/DDBJ whole genome shotgun (WGS) entry which is preliminary data.</text>
</comment>
<reference evidence="1" key="1">
    <citation type="submission" date="2022-06" db="EMBL/GenBank/DDBJ databases">
        <authorList>
            <consortium name="SYNGENTA / RWTH Aachen University"/>
        </authorList>
    </citation>
    <scope>NUCLEOTIDE SEQUENCE</scope>
</reference>
<dbReference type="Proteomes" id="UP001153365">
    <property type="component" value="Unassembled WGS sequence"/>
</dbReference>
<evidence type="ECO:0000313" key="1">
    <source>
        <dbReference type="EMBL" id="CAH7675119.1"/>
    </source>
</evidence>
<dbReference type="EMBL" id="CALTRL010002251">
    <property type="protein sequence ID" value="CAH7675119.1"/>
    <property type="molecule type" value="Genomic_DNA"/>
</dbReference>